<evidence type="ECO:0000256" key="1">
    <source>
        <dbReference type="ARBA" id="ARBA00022801"/>
    </source>
</evidence>
<dbReference type="SUPFAM" id="SSF53590">
    <property type="entry name" value="Nucleoside hydrolase"/>
    <property type="match status" value="1"/>
</dbReference>
<dbReference type="InterPro" id="IPR036452">
    <property type="entry name" value="Ribo_hydro-like"/>
</dbReference>
<dbReference type="PANTHER" id="PTHR12304">
    <property type="entry name" value="INOSINE-URIDINE PREFERRING NUCLEOSIDE HYDROLASE"/>
    <property type="match status" value="1"/>
</dbReference>
<dbReference type="InterPro" id="IPR001910">
    <property type="entry name" value="Inosine/uridine_hydrolase_dom"/>
</dbReference>
<organism evidence="4 5">
    <name type="scientific">Clostridium ganghwense</name>
    <dbReference type="NCBI Taxonomy" id="312089"/>
    <lineage>
        <taxon>Bacteria</taxon>
        <taxon>Bacillati</taxon>
        <taxon>Bacillota</taxon>
        <taxon>Clostridia</taxon>
        <taxon>Eubacteriales</taxon>
        <taxon>Clostridiaceae</taxon>
        <taxon>Clostridium</taxon>
    </lineage>
</organism>
<evidence type="ECO:0000259" key="3">
    <source>
        <dbReference type="Pfam" id="PF01156"/>
    </source>
</evidence>
<evidence type="ECO:0000313" key="4">
    <source>
        <dbReference type="EMBL" id="MCY6369249.1"/>
    </source>
</evidence>
<dbReference type="Gene3D" id="3.90.245.10">
    <property type="entry name" value="Ribonucleoside hydrolase-like"/>
    <property type="match status" value="1"/>
</dbReference>
<name>A0ABT4CJM5_9CLOT</name>
<dbReference type="Proteomes" id="UP001079657">
    <property type="component" value="Unassembled WGS sequence"/>
</dbReference>
<keyword evidence="2" id="KW-0326">Glycosidase</keyword>
<dbReference type="InterPro" id="IPR023186">
    <property type="entry name" value="IUNH"/>
</dbReference>
<evidence type="ECO:0000313" key="5">
    <source>
        <dbReference type="Proteomes" id="UP001079657"/>
    </source>
</evidence>
<dbReference type="Pfam" id="PF01156">
    <property type="entry name" value="IU_nuc_hydro"/>
    <property type="match status" value="1"/>
</dbReference>
<accession>A0ABT4CJM5</accession>
<dbReference type="PANTHER" id="PTHR12304:SF4">
    <property type="entry name" value="URIDINE NUCLEOSIDASE"/>
    <property type="match status" value="1"/>
</dbReference>
<protein>
    <submittedName>
        <fullName evidence="4">Nucleoside hydrolase</fullName>
    </submittedName>
</protein>
<evidence type="ECO:0000256" key="2">
    <source>
        <dbReference type="ARBA" id="ARBA00023295"/>
    </source>
</evidence>
<dbReference type="EMBL" id="JAPQES010000001">
    <property type="protein sequence ID" value="MCY6369249.1"/>
    <property type="molecule type" value="Genomic_DNA"/>
</dbReference>
<dbReference type="RefSeq" id="WP_268047566.1">
    <property type="nucleotide sequence ID" value="NZ_JAPQES010000001.1"/>
</dbReference>
<proteinExistence type="predicted"/>
<feature type="domain" description="Inosine/uridine-preferring nucleoside hydrolase" evidence="3">
    <location>
        <begin position="44"/>
        <end position="349"/>
    </location>
</feature>
<keyword evidence="1 4" id="KW-0378">Hydrolase</keyword>
<dbReference type="GO" id="GO:0016787">
    <property type="term" value="F:hydrolase activity"/>
    <property type="evidence" value="ECO:0007669"/>
    <property type="project" value="UniProtKB-KW"/>
</dbReference>
<reference evidence="4" key="1">
    <citation type="submission" date="2022-12" db="EMBL/GenBank/DDBJ databases">
        <authorList>
            <person name="Wang J."/>
        </authorList>
    </citation>
    <scope>NUCLEOTIDE SEQUENCE</scope>
    <source>
        <strain evidence="4">HY-42-06</strain>
    </source>
</reference>
<comment type="caution">
    <text evidence="4">The sequence shown here is derived from an EMBL/GenBank/DDBJ whole genome shotgun (WGS) entry which is preliminary data.</text>
</comment>
<sequence>MKKKLSLFIIVMFSLCIITSLETHKPILDLQTNKVVLSSTSHKVILDTDFAMPPQDDALATILALNSPQINLIGITTVAGNNSVEQATADLLRMLEIANREDIPVFVGANMPLVHEKTEYAQSVWGKWWSDEAPSKPPGGFAKKKAEKESAVDFIVKSVRENPGEITIIAIGPLTNIAKAIRQEPGFAQNVKQLVIMGGAIARLPDGAGNVTPNAEFNFWVDPEAAKVVLRSGIPITLSPLNVSRKTHLTKNWYEKLVTVDTPITRLIKETMGPQYAKNPDHVYLMYDQVAVASLINPTIVKTKDLYVDVDINHGMNYGTSVGWNRIWPGAEGAQKVLVQYDLDWEKFINLFIKEVIKPVPQK</sequence>
<keyword evidence="5" id="KW-1185">Reference proteome</keyword>
<gene>
    <name evidence="4" type="ORF">OXH55_01145</name>
</gene>